<feature type="domain" description="AB hydrolase-1" evidence="1">
    <location>
        <begin position="57"/>
        <end position="291"/>
    </location>
</feature>
<gene>
    <name evidence="2" type="ORF">EJ04DRAFT_591865</name>
</gene>
<dbReference type="PANTHER" id="PTHR43798:SF5">
    <property type="entry name" value="MONOACYLGLYCEROL LIPASE ABHD6"/>
    <property type="match status" value="1"/>
</dbReference>
<comment type="caution">
    <text evidence="2">The sequence shown here is derived from an EMBL/GenBank/DDBJ whole genome shotgun (WGS) entry which is preliminary data.</text>
</comment>
<dbReference type="GO" id="GO:0046464">
    <property type="term" value="P:acylglycerol catabolic process"/>
    <property type="evidence" value="ECO:0007669"/>
    <property type="project" value="TreeGrafter"/>
</dbReference>
<dbReference type="Proteomes" id="UP000799444">
    <property type="component" value="Unassembled WGS sequence"/>
</dbReference>
<proteinExistence type="predicted"/>
<evidence type="ECO:0000259" key="1">
    <source>
        <dbReference type="Pfam" id="PF00561"/>
    </source>
</evidence>
<evidence type="ECO:0000313" key="2">
    <source>
        <dbReference type="EMBL" id="KAF2737604.1"/>
    </source>
</evidence>
<dbReference type="Pfam" id="PF00561">
    <property type="entry name" value="Abhydrolase_1"/>
    <property type="match status" value="1"/>
</dbReference>
<dbReference type="EMBL" id="ML996115">
    <property type="protein sequence ID" value="KAF2737604.1"/>
    <property type="molecule type" value="Genomic_DNA"/>
</dbReference>
<dbReference type="SUPFAM" id="SSF53474">
    <property type="entry name" value="alpha/beta-Hydrolases"/>
    <property type="match status" value="1"/>
</dbReference>
<accession>A0A9P4R2R0</accession>
<dbReference type="GO" id="GO:0016020">
    <property type="term" value="C:membrane"/>
    <property type="evidence" value="ECO:0007669"/>
    <property type="project" value="TreeGrafter"/>
</dbReference>
<dbReference type="InterPro" id="IPR000073">
    <property type="entry name" value="AB_hydrolase_1"/>
</dbReference>
<dbReference type="GO" id="GO:0047372">
    <property type="term" value="F:monoacylglycerol lipase activity"/>
    <property type="evidence" value="ECO:0007669"/>
    <property type="project" value="TreeGrafter"/>
</dbReference>
<reference evidence="2" key="1">
    <citation type="journal article" date="2020" name="Stud. Mycol.">
        <title>101 Dothideomycetes genomes: a test case for predicting lifestyles and emergence of pathogens.</title>
        <authorList>
            <person name="Haridas S."/>
            <person name="Albert R."/>
            <person name="Binder M."/>
            <person name="Bloem J."/>
            <person name="Labutti K."/>
            <person name="Salamov A."/>
            <person name="Andreopoulos B."/>
            <person name="Baker S."/>
            <person name="Barry K."/>
            <person name="Bills G."/>
            <person name="Bluhm B."/>
            <person name="Cannon C."/>
            <person name="Castanera R."/>
            <person name="Culley D."/>
            <person name="Daum C."/>
            <person name="Ezra D."/>
            <person name="Gonzalez J."/>
            <person name="Henrissat B."/>
            <person name="Kuo A."/>
            <person name="Liang C."/>
            <person name="Lipzen A."/>
            <person name="Lutzoni F."/>
            <person name="Magnuson J."/>
            <person name="Mondo S."/>
            <person name="Nolan M."/>
            <person name="Ohm R."/>
            <person name="Pangilinan J."/>
            <person name="Park H.-J."/>
            <person name="Ramirez L."/>
            <person name="Alfaro M."/>
            <person name="Sun H."/>
            <person name="Tritt A."/>
            <person name="Yoshinaga Y."/>
            <person name="Zwiers L.-H."/>
            <person name="Turgeon B."/>
            <person name="Goodwin S."/>
            <person name="Spatafora J."/>
            <person name="Crous P."/>
            <person name="Grigoriev I."/>
        </authorList>
    </citation>
    <scope>NUCLEOTIDE SEQUENCE</scope>
    <source>
        <strain evidence="2">CBS 125425</strain>
    </source>
</reference>
<evidence type="ECO:0000313" key="3">
    <source>
        <dbReference type="Proteomes" id="UP000799444"/>
    </source>
</evidence>
<sequence>MSTYENAKTLFVSSPSDPSTKYAYRFIGPLSASPKTSIPLLYLPHFRCTIDTIDPQLINALASTRPVLLTDYAGVGKSSGTVASSAAATADQIFDFLALLGVPEVDVLGFSIGGRVAQMLGLNKSRIPHLIIAGSTASPTQNSGIVPPSEARAAMIPKLAAAPQLPISAFETLFFAPDASGRAACAAWWKRMEQGRSERTSGEPSTTWVDVGYASWDDAKAIQAQAQTLAEFDSVDGVEGSWDRLGELEMPVLVANGSDDFMVPTVNSFLTAQQIKRAKLITYPNSGHGFLYQYADEFAADVERFLTAKY</sequence>
<protein>
    <submittedName>
        <fullName evidence="2">Alpha/beta-hydrolase</fullName>
    </submittedName>
</protein>
<keyword evidence="3" id="KW-1185">Reference proteome</keyword>
<dbReference type="PANTHER" id="PTHR43798">
    <property type="entry name" value="MONOACYLGLYCEROL LIPASE"/>
    <property type="match status" value="1"/>
</dbReference>
<dbReference type="Gene3D" id="3.40.50.1820">
    <property type="entry name" value="alpha/beta hydrolase"/>
    <property type="match status" value="1"/>
</dbReference>
<dbReference type="AlphaFoldDB" id="A0A9P4R2R0"/>
<dbReference type="OrthoDB" id="8119704at2759"/>
<organism evidence="2 3">
    <name type="scientific">Polyplosphaeria fusca</name>
    <dbReference type="NCBI Taxonomy" id="682080"/>
    <lineage>
        <taxon>Eukaryota</taxon>
        <taxon>Fungi</taxon>
        <taxon>Dikarya</taxon>
        <taxon>Ascomycota</taxon>
        <taxon>Pezizomycotina</taxon>
        <taxon>Dothideomycetes</taxon>
        <taxon>Pleosporomycetidae</taxon>
        <taxon>Pleosporales</taxon>
        <taxon>Tetraplosphaeriaceae</taxon>
        <taxon>Polyplosphaeria</taxon>
    </lineage>
</organism>
<dbReference type="InterPro" id="IPR029058">
    <property type="entry name" value="AB_hydrolase_fold"/>
</dbReference>
<dbReference type="InterPro" id="IPR050266">
    <property type="entry name" value="AB_hydrolase_sf"/>
</dbReference>
<name>A0A9P4R2R0_9PLEO</name>